<reference evidence="2 3" key="1">
    <citation type="submission" date="2019-11" db="EMBL/GenBank/DDBJ databases">
        <title>Whole genome sequence of Oryza granulata.</title>
        <authorList>
            <person name="Li W."/>
        </authorList>
    </citation>
    <scope>NUCLEOTIDE SEQUENCE [LARGE SCALE GENOMIC DNA]</scope>
    <source>
        <strain evidence="3">cv. Menghai</strain>
        <tissue evidence="2">Leaf</tissue>
    </source>
</reference>
<dbReference type="Proteomes" id="UP000479710">
    <property type="component" value="Unassembled WGS sequence"/>
</dbReference>
<dbReference type="AlphaFoldDB" id="A0A6G1CPP6"/>
<keyword evidence="3" id="KW-1185">Reference proteome</keyword>
<comment type="caution">
    <text evidence="2">The sequence shown here is derived from an EMBL/GenBank/DDBJ whole genome shotgun (WGS) entry which is preliminary data.</text>
</comment>
<dbReference type="EMBL" id="SPHZ02000008">
    <property type="protein sequence ID" value="KAF0902089.1"/>
    <property type="molecule type" value="Genomic_DNA"/>
</dbReference>
<evidence type="ECO:0000313" key="3">
    <source>
        <dbReference type="Proteomes" id="UP000479710"/>
    </source>
</evidence>
<protein>
    <recommendedName>
        <fullName evidence="4">Xylanase inhibitor N-terminal domain-containing protein</fullName>
    </recommendedName>
</protein>
<name>A0A6G1CPP6_9ORYZ</name>
<evidence type="ECO:0000256" key="1">
    <source>
        <dbReference type="SAM" id="SignalP"/>
    </source>
</evidence>
<sequence>MAVIGGAALLGRIHATCLVLLAGDSGGVTLPAVDGGAALPVGDGALLAGAGSGRPPLVVDGGSMALLARDGGATLPSVHYNDSKNDSTYNACLGSRKFNV</sequence>
<keyword evidence="1" id="KW-0732">Signal</keyword>
<evidence type="ECO:0008006" key="4">
    <source>
        <dbReference type="Google" id="ProtNLM"/>
    </source>
</evidence>
<accession>A0A6G1CPP6</accession>
<organism evidence="2 3">
    <name type="scientific">Oryza meyeriana var. granulata</name>
    <dbReference type="NCBI Taxonomy" id="110450"/>
    <lineage>
        <taxon>Eukaryota</taxon>
        <taxon>Viridiplantae</taxon>
        <taxon>Streptophyta</taxon>
        <taxon>Embryophyta</taxon>
        <taxon>Tracheophyta</taxon>
        <taxon>Spermatophyta</taxon>
        <taxon>Magnoliopsida</taxon>
        <taxon>Liliopsida</taxon>
        <taxon>Poales</taxon>
        <taxon>Poaceae</taxon>
        <taxon>BOP clade</taxon>
        <taxon>Oryzoideae</taxon>
        <taxon>Oryzeae</taxon>
        <taxon>Oryzinae</taxon>
        <taxon>Oryza</taxon>
        <taxon>Oryza meyeriana</taxon>
    </lineage>
</organism>
<evidence type="ECO:0000313" key="2">
    <source>
        <dbReference type="EMBL" id="KAF0902089.1"/>
    </source>
</evidence>
<proteinExistence type="predicted"/>
<feature type="signal peptide" evidence="1">
    <location>
        <begin position="1"/>
        <end position="15"/>
    </location>
</feature>
<gene>
    <name evidence="2" type="ORF">E2562_012869</name>
</gene>
<feature type="chain" id="PRO_5026245474" description="Xylanase inhibitor N-terminal domain-containing protein" evidence="1">
    <location>
        <begin position="16"/>
        <end position="100"/>
    </location>
</feature>